<dbReference type="NCBIfam" id="TIGR00539">
    <property type="entry name" value="hemN_rel"/>
    <property type="match status" value="1"/>
</dbReference>
<dbReference type="SMART" id="SM00729">
    <property type="entry name" value="Elp3"/>
    <property type="match status" value="1"/>
</dbReference>
<keyword evidence="2" id="KW-0349">Heme</keyword>
<dbReference type="EMBL" id="FUYL01000003">
    <property type="protein sequence ID" value="SKB40733.1"/>
    <property type="molecule type" value="Genomic_DNA"/>
</dbReference>
<gene>
    <name evidence="4" type="ORF">SAMN05660866_01296</name>
</gene>
<comment type="subcellular location">
    <subcellularLocation>
        <location evidence="2">Cytoplasm</location>
    </subcellularLocation>
</comment>
<evidence type="ECO:0000259" key="3">
    <source>
        <dbReference type="PROSITE" id="PS51918"/>
    </source>
</evidence>
<feature type="domain" description="Radical SAM core" evidence="3">
    <location>
        <begin position="1"/>
        <end position="230"/>
    </location>
</feature>
<dbReference type="GO" id="GO:0046872">
    <property type="term" value="F:metal ion binding"/>
    <property type="evidence" value="ECO:0007669"/>
    <property type="project" value="UniProtKB-UniRule"/>
</dbReference>
<dbReference type="AlphaFoldDB" id="A0A1T5B1I3"/>
<reference evidence="5" key="1">
    <citation type="submission" date="2017-02" db="EMBL/GenBank/DDBJ databases">
        <authorList>
            <person name="Varghese N."/>
            <person name="Submissions S."/>
        </authorList>
    </citation>
    <scope>NUCLEOTIDE SEQUENCE [LARGE SCALE GENOMIC DNA]</scope>
    <source>
        <strain evidence="5">DSM 23546</strain>
    </source>
</reference>
<comment type="similarity">
    <text evidence="1">Belongs to the anaerobic coproporphyrinogen-III oxidase family. HemW subfamily.</text>
</comment>
<dbReference type="Gene3D" id="3.80.30.20">
    <property type="entry name" value="tm_1862 like domain"/>
    <property type="match status" value="1"/>
</dbReference>
<keyword evidence="2" id="KW-0143">Chaperone</keyword>
<dbReference type="InterPro" id="IPR004559">
    <property type="entry name" value="HemW-like"/>
</dbReference>
<dbReference type="SFLD" id="SFLDF00288">
    <property type="entry name" value="HemN-like__clustered_with_nucl"/>
    <property type="match status" value="1"/>
</dbReference>
<accession>A0A1T5B1I3</accession>
<keyword evidence="2" id="KW-0963">Cytoplasm</keyword>
<evidence type="ECO:0000313" key="5">
    <source>
        <dbReference type="Proteomes" id="UP000190339"/>
    </source>
</evidence>
<proteinExistence type="inferred from homology"/>
<dbReference type="GO" id="GO:0005737">
    <property type="term" value="C:cytoplasm"/>
    <property type="evidence" value="ECO:0007669"/>
    <property type="project" value="UniProtKB-SubCell"/>
</dbReference>
<keyword evidence="2" id="KW-0004">4Fe-4S</keyword>
<protein>
    <recommendedName>
        <fullName evidence="2">Heme chaperone HemW</fullName>
    </recommendedName>
</protein>
<dbReference type="Pfam" id="PF04055">
    <property type="entry name" value="Radical_SAM"/>
    <property type="match status" value="1"/>
</dbReference>
<sequence>MSGIYIHIPFCKQACHYCDFHFSTSMGKKDAMVNAICKELELRKSEFEDETVATIYFGGGTPSVLQSDEIELILNSVRTNYTIIDNPEITLEANPDDLSEEKIVHLAASSINRLSIGIQSFFEEDLKLMNRAHNAAEAEKSLQLARQHFDNISIDLIYGMPNMSLARWKENIDKALGYGIPHISSYALTVEPKTALAKFVEKGLVSPASDEEAQEHFNLLNETLLDAGFDCYEISNFGKPGYYSKNNSAYWQQKKYIGIGPSAHSFDGVRRGWNINNNPKYIKSIEKDILPMEVEVLSATDKYNEYIMTGLRTIWGVSLSRIATEFGPKFKEYALLQADKFIEEHLLYLDDETLKTTKKGMFLADGIAADLFMVNLR</sequence>
<dbReference type="Pfam" id="PF06969">
    <property type="entry name" value="HemN_C"/>
    <property type="match status" value="1"/>
</dbReference>
<dbReference type="InterPro" id="IPR006638">
    <property type="entry name" value="Elp3/MiaA/NifB-like_rSAM"/>
</dbReference>
<keyword evidence="5" id="KW-1185">Reference proteome</keyword>
<keyword evidence="2" id="KW-0411">Iron-sulfur</keyword>
<dbReference type="Proteomes" id="UP000190339">
    <property type="component" value="Unassembled WGS sequence"/>
</dbReference>
<dbReference type="InterPro" id="IPR023404">
    <property type="entry name" value="rSAM_horseshoe"/>
</dbReference>
<dbReference type="PANTHER" id="PTHR13932">
    <property type="entry name" value="COPROPORPHYRINIGEN III OXIDASE"/>
    <property type="match status" value="1"/>
</dbReference>
<evidence type="ECO:0000313" key="4">
    <source>
        <dbReference type="EMBL" id="SKB40733.1"/>
    </source>
</evidence>
<dbReference type="OrthoDB" id="9808022at2"/>
<dbReference type="GO" id="GO:0051539">
    <property type="term" value="F:4 iron, 4 sulfur cluster binding"/>
    <property type="evidence" value="ECO:0007669"/>
    <property type="project" value="UniProtKB-UniRule"/>
</dbReference>
<evidence type="ECO:0000256" key="2">
    <source>
        <dbReference type="RuleBase" id="RU364116"/>
    </source>
</evidence>
<evidence type="ECO:0000256" key="1">
    <source>
        <dbReference type="ARBA" id="ARBA00006100"/>
    </source>
</evidence>
<keyword evidence="2" id="KW-0479">Metal-binding</keyword>
<dbReference type="SFLD" id="SFLDG01065">
    <property type="entry name" value="anaerobic_coproporphyrinogen-I"/>
    <property type="match status" value="1"/>
</dbReference>
<dbReference type="SFLD" id="SFLDF00562">
    <property type="entry name" value="HemN-like__clustered_with_heat"/>
    <property type="match status" value="1"/>
</dbReference>
<dbReference type="PANTHER" id="PTHR13932:SF5">
    <property type="entry name" value="RADICAL S-ADENOSYL METHIONINE DOMAIN-CONTAINING PROTEIN 1, MITOCHONDRIAL"/>
    <property type="match status" value="1"/>
</dbReference>
<dbReference type="InterPro" id="IPR034505">
    <property type="entry name" value="Coproporphyrinogen-III_oxidase"/>
</dbReference>
<keyword evidence="2" id="KW-0408">Iron</keyword>
<organism evidence="4 5">
    <name type="scientific">Maribacter arcticus</name>
    <dbReference type="NCBI Taxonomy" id="561365"/>
    <lineage>
        <taxon>Bacteria</taxon>
        <taxon>Pseudomonadati</taxon>
        <taxon>Bacteroidota</taxon>
        <taxon>Flavobacteriia</taxon>
        <taxon>Flavobacteriales</taxon>
        <taxon>Flavobacteriaceae</taxon>
        <taxon>Maribacter</taxon>
    </lineage>
</organism>
<dbReference type="GO" id="GO:0006779">
    <property type="term" value="P:porphyrin-containing compound biosynthetic process"/>
    <property type="evidence" value="ECO:0007669"/>
    <property type="project" value="InterPro"/>
</dbReference>
<dbReference type="SUPFAM" id="SSF102114">
    <property type="entry name" value="Radical SAM enzymes"/>
    <property type="match status" value="1"/>
</dbReference>
<dbReference type="PROSITE" id="PS51918">
    <property type="entry name" value="RADICAL_SAM"/>
    <property type="match status" value="1"/>
</dbReference>
<comment type="function">
    <text evidence="2">Probably acts as a heme chaperone, transferring heme to an unknown acceptor. Binds one molecule of heme per monomer, possibly covalently. Binds 1 [4Fe-4S] cluster. The cluster is coordinated with 3 cysteines and an exchangeable S-adenosyl-L-methionine.</text>
</comment>
<dbReference type="InterPro" id="IPR010723">
    <property type="entry name" value="HemN_C"/>
</dbReference>
<keyword evidence="2" id="KW-0949">S-adenosyl-L-methionine</keyword>
<dbReference type="RefSeq" id="WP_079511785.1">
    <property type="nucleotide sequence ID" value="NZ_FUYL01000003.1"/>
</dbReference>
<dbReference type="SFLD" id="SFLDS00029">
    <property type="entry name" value="Radical_SAM"/>
    <property type="match status" value="1"/>
</dbReference>
<dbReference type="GO" id="GO:0004109">
    <property type="term" value="F:coproporphyrinogen oxidase activity"/>
    <property type="evidence" value="ECO:0007669"/>
    <property type="project" value="InterPro"/>
</dbReference>
<dbReference type="STRING" id="561365.SAMN05660866_01296"/>
<dbReference type="InterPro" id="IPR058240">
    <property type="entry name" value="rSAM_sf"/>
</dbReference>
<name>A0A1T5B1I3_9FLAO</name>
<dbReference type="InterPro" id="IPR007197">
    <property type="entry name" value="rSAM"/>
</dbReference>